<proteinExistence type="predicted"/>
<sequence length="152" mass="16188">MTVLPVLSGVAENPSAVQQVVVLSRTGDVAFRSANADHAGAVSAFEAAAAERLGTLRSTLWLSQLRHMTRFLGSQRSAPRWAVDDLIDLHEFALTEIVPELPIPADSEFNRIQVARLSATLSVLRDAPGTDAHEDVALSLPVPAPTAASRSL</sequence>
<protein>
    <submittedName>
        <fullName evidence="1">Uncharacterized protein</fullName>
    </submittedName>
</protein>
<accession>A0A1Y5P7J1</accession>
<organism evidence="1">
    <name type="scientific">uncultured Microbacterium sp</name>
    <dbReference type="NCBI Taxonomy" id="191216"/>
    <lineage>
        <taxon>Bacteria</taxon>
        <taxon>Bacillati</taxon>
        <taxon>Actinomycetota</taxon>
        <taxon>Actinomycetes</taxon>
        <taxon>Micrococcales</taxon>
        <taxon>Microbacteriaceae</taxon>
        <taxon>Microbacterium</taxon>
        <taxon>environmental samples</taxon>
    </lineage>
</organism>
<dbReference type="AlphaFoldDB" id="A0A1Y5P7J1"/>
<name>A0A1Y5P7J1_9MICO</name>
<gene>
    <name evidence="1" type="ORF">MIPYR_20286</name>
</gene>
<reference evidence="1" key="1">
    <citation type="submission" date="2016-03" db="EMBL/GenBank/DDBJ databases">
        <authorList>
            <person name="Ploux O."/>
        </authorList>
    </citation>
    <scope>NUCLEOTIDE SEQUENCE</scope>
    <source>
        <strain evidence="1">UC1</strain>
    </source>
</reference>
<evidence type="ECO:0000313" key="1">
    <source>
        <dbReference type="EMBL" id="SBS71898.1"/>
    </source>
</evidence>
<dbReference type="EMBL" id="FLQR01000006">
    <property type="protein sequence ID" value="SBS71898.1"/>
    <property type="molecule type" value="Genomic_DNA"/>
</dbReference>